<feature type="domain" description="HAMP" evidence="11">
    <location>
        <begin position="291"/>
        <end position="343"/>
    </location>
</feature>
<dbReference type="Pfam" id="PF02518">
    <property type="entry name" value="HATPase_c"/>
    <property type="match status" value="1"/>
</dbReference>
<comment type="subcellular location">
    <subcellularLocation>
        <location evidence="2">Membrane</location>
    </subcellularLocation>
</comment>
<dbReference type="CDD" id="cd00082">
    <property type="entry name" value="HisKA"/>
    <property type="match status" value="1"/>
</dbReference>
<dbReference type="Gene3D" id="1.10.287.130">
    <property type="match status" value="1"/>
</dbReference>
<dbReference type="SUPFAM" id="SSF55874">
    <property type="entry name" value="ATPase domain of HSP90 chaperone/DNA topoisomerase II/histidine kinase"/>
    <property type="match status" value="1"/>
</dbReference>
<gene>
    <name evidence="12" type="ORF">OZSIB_1809</name>
</gene>
<keyword evidence="6" id="KW-0547">Nucleotide-binding</keyword>
<dbReference type="InterPro" id="IPR003594">
    <property type="entry name" value="HATPase_dom"/>
</dbReference>
<dbReference type="PANTHER" id="PTHR43065:SF10">
    <property type="entry name" value="PEROXIDE STRESS-ACTIVATED HISTIDINE KINASE MAK3"/>
    <property type="match status" value="1"/>
</dbReference>
<dbReference type="Pfam" id="PF08448">
    <property type="entry name" value="PAS_4"/>
    <property type="match status" value="1"/>
</dbReference>
<dbReference type="Gene3D" id="6.10.340.10">
    <property type="match status" value="1"/>
</dbReference>
<evidence type="ECO:0000256" key="1">
    <source>
        <dbReference type="ARBA" id="ARBA00000085"/>
    </source>
</evidence>
<dbReference type="GO" id="GO:0000155">
    <property type="term" value="F:phosphorelay sensor kinase activity"/>
    <property type="evidence" value="ECO:0007669"/>
    <property type="project" value="InterPro"/>
</dbReference>
<dbReference type="EC" id="2.7.13.3" evidence="3"/>
<feature type="domain" description="Histidine kinase" evidence="10">
    <location>
        <begin position="498"/>
        <end position="706"/>
    </location>
</feature>
<keyword evidence="8" id="KW-0067">ATP-binding</keyword>
<dbReference type="EMBL" id="QOQW01000028">
    <property type="protein sequence ID" value="RCK78033.1"/>
    <property type="molecule type" value="Genomic_DNA"/>
</dbReference>
<dbReference type="InterPro" id="IPR036890">
    <property type="entry name" value="HATPase_C_sf"/>
</dbReference>
<comment type="caution">
    <text evidence="12">The sequence shown here is derived from an EMBL/GenBank/DDBJ whole genome shotgun (WGS) entry which is preliminary data.</text>
</comment>
<evidence type="ECO:0000256" key="5">
    <source>
        <dbReference type="ARBA" id="ARBA00022679"/>
    </source>
</evidence>
<dbReference type="GO" id="GO:0005524">
    <property type="term" value="F:ATP binding"/>
    <property type="evidence" value="ECO:0007669"/>
    <property type="project" value="UniProtKB-KW"/>
</dbReference>
<evidence type="ECO:0000256" key="4">
    <source>
        <dbReference type="ARBA" id="ARBA00022553"/>
    </source>
</evidence>
<dbReference type="CDD" id="cd06225">
    <property type="entry name" value="HAMP"/>
    <property type="match status" value="1"/>
</dbReference>
<dbReference type="InterPro" id="IPR005467">
    <property type="entry name" value="His_kinase_dom"/>
</dbReference>
<dbReference type="InterPro" id="IPR035965">
    <property type="entry name" value="PAS-like_dom_sf"/>
</dbReference>
<dbReference type="Gene3D" id="3.30.450.20">
    <property type="entry name" value="PAS domain"/>
    <property type="match status" value="1"/>
</dbReference>
<name>A0A367ZIS2_9BACT</name>
<dbReference type="SUPFAM" id="SSF47384">
    <property type="entry name" value="Homodimeric domain of signal transducing histidine kinase"/>
    <property type="match status" value="1"/>
</dbReference>
<evidence type="ECO:0000256" key="9">
    <source>
        <dbReference type="ARBA" id="ARBA00023012"/>
    </source>
</evidence>
<comment type="catalytic activity">
    <reaction evidence="1">
        <text>ATP + protein L-histidine = ADP + protein N-phospho-L-histidine.</text>
        <dbReference type="EC" id="2.7.13.3"/>
    </reaction>
</comment>
<dbReference type="SMART" id="SM00388">
    <property type="entry name" value="HisKA"/>
    <property type="match status" value="1"/>
</dbReference>
<keyword evidence="9" id="KW-0902">Two-component regulatory system</keyword>
<dbReference type="SMART" id="SM00387">
    <property type="entry name" value="HATPase_c"/>
    <property type="match status" value="1"/>
</dbReference>
<dbReference type="SMART" id="SM00304">
    <property type="entry name" value="HAMP"/>
    <property type="match status" value="1"/>
</dbReference>
<proteinExistence type="predicted"/>
<evidence type="ECO:0000256" key="2">
    <source>
        <dbReference type="ARBA" id="ARBA00004370"/>
    </source>
</evidence>
<evidence type="ECO:0000313" key="12">
    <source>
        <dbReference type="EMBL" id="RCK78033.1"/>
    </source>
</evidence>
<protein>
    <recommendedName>
        <fullName evidence="3">histidine kinase</fullName>
        <ecNumber evidence="3">2.7.13.3</ecNumber>
    </recommendedName>
</protein>
<dbReference type="InterPro" id="IPR003661">
    <property type="entry name" value="HisK_dim/P_dom"/>
</dbReference>
<dbReference type="Pfam" id="PF00512">
    <property type="entry name" value="HisKA"/>
    <property type="match status" value="1"/>
</dbReference>
<keyword evidence="4" id="KW-0597">Phosphoprotein</keyword>
<sequence length="708" mass="80165">MFISLRIKILVLLFLLIGGLAYVFNESATRLIVEKTEETFQERLFVLVDSIRTYWEAERNLSLRTAVLYGESERVVNYAIYGLYNLLLREMQRLVAGSGFTDLEIVLKNGVTLSVETQTITREAPLDDSDPRLSLSTLTLVGYDHGLDLGATVPIHKMGEFIGRLTLRRLLDDTRLKRMSRNLQADVTLAVRGHVVASSLTGEARRDMVVEIYKHSEHHPRFFSLPLAGKVHSIGVVEVGETQDQRPIRVYCALSQEKMRSLVEQARRQNLQLTLVALVISMILAAVFSERVLIARIRAIRDGALRISQGDLGFSLTERQQDEVGDLARSFNEMAANLQANRDKLEHYIQTLEQLKNYIQNILGSLETCVITWTRTGRIETVNAAADRELREFYGSLLGLSFRRFLRPMNRASRQVFLAALRRLIRDEERGLPFDLEFDLGPNRGFKVMQGTFSYLRDAAGQPHGMVLTLDDITQRRIIEQQLYHADKLSSIGQLAASVAHEIKNPLASIKTLGQLLREETPASDSRREYIDVIVSEVDRLNGVVEQLLKYARPEGSSFRRVRLAELLDPVIALVHHECERHRVTLDTDYPPDLELIVDGEKIKQVFLNLIFNAIQAFTAGGRVKIRGAVDPSSPWTILQVEDDGPGIPPEHLPRIFEPFFTTKQRGTGLGLAIVKKIIDLHGGKIEVKSRLHEGTTFTIYLPFERKD</sequence>
<dbReference type="FunFam" id="3.30.565.10:FF:000006">
    <property type="entry name" value="Sensor histidine kinase WalK"/>
    <property type="match status" value="1"/>
</dbReference>
<keyword evidence="7 12" id="KW-0418">Kinase</keyword>
<reference evidence="12 13" key="1">
    <citation type="submission" date="2018-05" db="EMBL/GenBank/DDBJ databases">
        <title>A metagenomic window into the 2 km-deep terrestrial subsurface aquifer revealed taxonomically and functionally diverse microbial community comprising novel uncultured bacterial lineages.</title>
        <authorList>
            <person name="Kadnikov V.V."/>
            <person name="Mardanov A.V."/>
            <person name="Beletsky A.V."/>
            <person name="Banks D."/>
            <person name="Pimenov N.V."/>
            <person name="Frank Y.A."/>
            <person name="Karnachuk O.V."/>
            <person name="Ravin N.V."/>
        </authorList>
    </citation>
    <scope>NUCLEOTIDE SEQUENCE [LARGE SCALE GENOMIC DNA]</scope>
    <source>
        <strain evidence="12">BY5</strain>
    </source>
</reference>
<dbReference type="PANTHER" id="PTHR43065">
    <property type="entry name" value="SENSOR HISTIDINE KINASE"/>
    <property type="match status" value="1"/>
</dbReference>
<dbReference type="InterPro" id="IPR004358">
    <property type="entry name" value="Sig_transdc_His_kin-like_C"/>
</dbReference>
<evidence type="ECO:0000256" key="6">
    <source>
        <dbReference type="ARBA" id="ARBA00022741"/>
    </source>
</evidence>
<evidence type="ECO:0000259" key="11">
    <source>
        <dbReference type="PROSITE" id="PS50885"/>
    </source>
</evidence>
<dbReference type="InterPro" id="IPR036097">
    <property type="entry name" value="HisK_dim/P_sf"/>
</dbReference>
<evidence type="ECO:0000313" key="13">
    <source>
        <dbReference type="Proteomes" id="UP000252355"/>
    </source>
</evidence>
<evidence type="ECO:0000256" key="7">
    <source>
        <dbReference type="ARBA" id="ARBA00022777"/>
    </source>
</evidence>
<keyword evidence="5" id="KW-0808">Transferase</keyword>
<dbReference type="AlphaFoldDB" id="A0A367ZIS2"/>
<dbReference type="PROSITE" id="PS50885">
    <property type="entry name" value="HAMP"/>
    <property type="match status" value="1"/>
</dbReference>
<dbReference type="InterPro" id="IPR013656">
    <property type="entry name" value="PAS_4"/>
</dbReference>
<dbReference type="PRINTS" id="PR00344">
    <property type="entry name" value="BCTRLSENSOR"/>
</dbReference>
<dbReference type="SUPFAM" id="SSF158472">
    <property type="entry name" value="HAMP domain-like"/>
    <property type="match status" value="1"/>
</dbReference>
<accession>A0A367ZIS2</accession>
<evidence type="ECO:0000259" key="10">
    <source>
        <dbReference type="PROSITE" id="PS50109"/>
    </source>
</evidence>
<dbReference type="SUPFAM" id="SSF55785">
    <property type="entry name" value="PYP-like sensor domain (PAS domain)"/>
    <property type="match status" value="1"/>
</dbReference>
<dbReference type="Proteomes" id="UP000252355">
    <property type="component" value="Unassembled WGS sequence"/>
</dbReference>
<dbReference type="Pfam" id="PF00672">
    <property type="entry name" value="HAMP"/>
    <property type="match status" value="1"/>
</dbReference>
<dbReference type="GO" id="GO:0016020">
    <property type="term" value="C:membrane"/>
    <property type="evidence" value="ECO:0007669"/>
    <property type="project" value="UniProtKB-SubCell"/>
</dbReference>
<dbReference type="InterPro" id="IPR003660">
    <property type="entry name" value="HAMP_dom"/>
</dbReference>
<dbReference type="Gene3D" id="3.30.565.10">
    <property type="entry name" value="Histidine kinase-like ATPase, C-terminal domain"/>
    <property type="match status" value="1"/>
</dbReference>
<evidence type="ECO:0000256" key="8">
    <source>
        <dbReference type="ARBA" id="ARBA00022840"/>
    </source>
</evidence>
<organism evidence="12 13">
    <name type="scientific">Candidatus Ozemobacter sibiricus</name>
    <dbReference type="NCBI Taxonomy" id="2268124"/>
    <lineage>
        <taxon>Bacteria</taxon>
        <taxon>Candidatus Ozemobacteria</taxon>
        <taxon>Candidatus Ozemobacterales</taxon>
        <taxon>Candidatus Ozemobacteraceae</taxon>
        <taxon>Candidatus Ozemobacter</taxon>
    </lineage>
</organism>
<dbReference type="PROSITE" id="PS50109">
    <property type="entry name" value="HIS_KIN"/>
    <property type="match status" value="1"/>
</dbReference>
<evidence type="ECO:0000256" key="3">
    <source>
        <dbReference type="ARBA" id="ARBA00012438"/>
    </source>
</evidence>